<reference evidence="4" key="1">
    <citation type="submission" date="2021-01" db="EMBL/GenBank/DDBJ databases">
        <authorList>
            <person name="Corre E."/>
            <person name="Pelletier E."/>
            <person name="Niang G."/>
            <person name="Scheremetjew M."/>
            <person name="Finn R."/>
            <person name="Kale V."/>
            <person name="Holt S."/>
            <person name="Cochrane G."/>
            <person name="Meng A."/>
            <person name="Brown T."/>
            <person name="Cohen L."/>
        </authorList>
    </citation>
    <scope>NUCLEOTIDE SEQUENCE</scope>
    <source>
        <strain evidence="4">CCMP1594</strain>
    </source>
</reference>
<feature type="domain" description="EF-hand" evidence="3">
    <location>
        <begin position="48"/>
        <end position="83"/>
    </location>
</feature>
<dbReference type="GO" id="GO:0016460">
    <property type="term" value="C:myosin II complex"/>
    <property type="evidence" value="ECO:0007669"/>
    <property type="project" value="TreeGrafter"/>
</dbReference>
<dbReference type="InterPro" id="IPR011992">
    <property type="entry name" value="EF-hand-dom_pair"/>
</dbReference>
<dbReference type="Pfam" id="PF13499">
    <property type="entry name" value="EF-hand_7"/>
    <property type="match status" value="2"/>
</dbReference>
<dbReference type="Gene3D" id="1.10.238.10">
    <property type="entry name" value="EF-hand"/>
    <property type="match status" value="2"/>
</dbReference>
<organism evidence="4">
    <name type="scientific">Eutreptiella gymnastica</name>
    <dbReference type="NCBI Taxonomy" id="73025"/>
    <lineage>
        <taxon>Eukaryota</taxon>
        <taxon>Discoba</taxon>
        <taxon>Euglenozoa</taxon>
        <taxon>Euglenida</taxon>
        <taxon>Spirocuta</taxon>
        <taxon>Euglenophyceae</taxon>
        <taxon>Eutreptiales</taxon>
        <taxon>Eutreptiaceae</taxon>
        <taxon>Eutreptiella</taxon>
    </lineage>
</organism>
<protein>
    <recommendedName>
        <fullName evidence="3">EF-hand domain-containing protein</fullName>
    </recommendedName>
</protein>
<evidence type="ECO:0000256" key="1">
    <source>
        <dbReference type="ARBA" id="ARBA00022737"/>
    </source>
</evidence>
<dbReference type="CDD" id="cd00051">
    <property type="entry name" value="EFh"/>
    <property type="match status" value="1"/>
</dbReference>
<name>A0A7S4GHN0_9EUGL</name>
<feature type="domain" description="EF-hand" evidence="3">
    <location>
        <begin position="121"/>
        <end position="152"/>
    </location>
</feature>
<dbReference type="FunFam" id="1.10.238.10:FF:000001">
    <property type="entry name" value="Calmodulin 1"/>
    <property type="match status" value="1"/>
</dbReference>
<feature type="domain" description="EF-hand" evidence="3">
    <location>
        <begin position="12"/>
        <end position="47"/>
    </location>
</feature>
<dbReference type="PROSITE" id="PS50222">
    <property type="entry name" value="EF_HAND_2"/>
    <property type="match status" value="4"/>
</dbReference>
<evidence type="ECO:0000256" key="2">
    <source>
        <dbReference type="ARBA" id="ARBA00022837"/>
    </source>
</evidence>
<dbReference type="InterPro" id="IPR050230">
    <property type="entry name" value="CALM/Myosin/TropC-like"/>
</dbReference>
<dbReference type="SUPFAM" id="SSF47473">
    <property type="entry name" value="EF-hand"/>
    <property type="match status" value="1"/>
</dbReference>
<dbReference type="SMART" id="SM00054">
    <property type="entry name" value="EFh"/>
    <property type="match status" value="4"/>
</dbReference>
<keyword evidence="2" id="KW-0106">Calcium</keyword>
<dbReference type="GO" id="GO:0005509">
    <property type="term" value="F:calcium ion binding"/>
    <property type="evidence" value="ECO:0007669"/>
    <property type="project" value="InterPro"/>
</dbReference>
<dbReference type="PROSITE" id="PS00018">
    <property type="entry name" value="EF_HAND_1"/>
    <property type="match status" value="2"/>
</dbReference>
<dbReference type="InterPro" id="IPR018247">
    <property type="entry name" value="EF_Hand_1_Ca_BS"/>
</dbReference>
<evidence type="ECO:0000259" key="3">
    <source>
        <dbReference type="PROSITE" id="PS50222"/>
    </source>
</evidence>
<feature type="domain" description="EF-hand" evidence="3">
    <location>
        <begin position="85"/>
        <end position="120"/>
    </location>
</feature>
<proteinExistence type="predicted"/>
<keyword evidence="1" id="KW-0677">Repeat</keyword>
<dbReference type="EMBL" id="HBJA01141847">
    <property type="protein sequence ID" value="CAE0837413.1"/>
    <property type="molecule type" value="Transcribed_RNA"/>
</dbReference>
<dbReference type="AlphaFoldDB" id="A0A7S4GHN0"/>
<dbReference type="InterPro" id="IPR002048">
    <property type="entry name" value="EF_hand_dom"/>
</dbReference>
<evidence type="ECO:0000313" key="4">
    <source>
        <dbReference type="EMBL" id="CAE0837413.1"/>
    </source>
</evidence>
<gene>
    <name evidence="4" type="ORF">EGYM00163_LOCUS48785</name>
</gene>
<accession>A0A7S4GHN0</accession>
<sequence>MAYVTAANLTKESILKYKDIFLEYDADQRGAMFVSELAASMRKAGFHPPFEELDAIIREVDEDLSHTIDFSEFLTLMARQEYADDPEAEVQAAFNIFDINGDGKISHQELKMVLDQIDTKLSHEELMKMVRELDTDHSGNIDYNEFKIMMNH</sequence>
<dbReference type="PANTHER" id="PTHR23048:SF0">
    <property type="entry name" value="CALMODULIN LIKE 3"/>
    <property type="match status" value="1"/>
</dbReference>
<dbReference type="PANTHER" id="PTHR23048">
    <property type="entry name" value="MYOSIN LIGHT CHAIN 1, 3"/>
    <property type="match status" value="1"/>
</dbReference>